<dbReference type="AlphaFoldDB" id="A0AAD2D583"/>
<keyword evidence="4" id="KW-1185">Reference proteome</keyword>
<comment type="caution">
    <text evidence="3">The sequence shown here is derived from an EMBL/GenBank/DDBJ whole genome shotgun (WGS) entry which is preliminary data.</text>
</comment>
<dbReference type="EMBL" id="CAMPGE010022425">
    <property type="protein sequence ID" value="CAI2380465.1"/>
    <property type="molecule type" value="Genomic_DNA"/>
</dbReference>
<reference evidence="3" key="1">
    <citation type="submission" date="2023-07" db="EMBL/GenBank/DDBJ databases">
        <authorList>
            <consortium name="AG Swart"/>
            <person name="Singh M."/>
            <person name="Singh A."/>
            <person name="Seah K."/>
            <person name="Emmerich C."/>
        </authorList>
    </citation>
    <scope>NUCLEOTIDE SEQUENCE</scope>
    <source>
        <strain evidence="3">DP1</strain>
    </source>
</reference>
<feature type="transmembrane region" description="Helical" evidence="1">
    <location>
        <begin position="112"/>
        <end position="133"/>
    </location>
</feature>
<sequence length="154" mass="17745">MRIGKKSKYSRNCDYLPFTKQFQGTNNGVSICTRIQSSLKQENSFSSVLSNSLTTRGKNSVKILPNIRINASLRKIKGKKSQTPPHQAVNLCRGCGELPQPRFRLRTTTKQWILCCILLLLFCWIPCCCYLPFCISKCYSRKEYYLKCQCGVWK</sequence>
<protein>
    <recommendedName>
        <fullName evidence="2">LITAF domain-containing protein</fullName>
    </recommendedName>
</protein>
<dbReference type="PROSITE" id="PS51837">
    <property type="entry name" value="LITAF"/>
    <property type="match status" value="1"/>
</dbReference>
<keyword evidence="1" id="KW-0812">Transmembrane</keyword>
<gene>
    <name evidence="3" type="ORF">ECRASSUSDP1_LOCUS21900</name>
</gene>
<organism evidence="3 4">
    <name type="scientific">Euplotes crassus</name>
    <dbReference type="NCBI Taxonomy" id="5936"/>
    <lineage>
        <taxon>Eukaryota</taxon>
        <taxon>Sar</taxon>
        <taxon>Alveolata</taxon>
        <taxon>Ciliophora</taxon>
        <taxon>Intramacronucleata</taxon>
        <taxon>Spirotrichea</taxon>
        <taxon>Hypotrichia</taxon>
        <taxon>Euplotida</taxon>
        <taxon>Euplotidae</taxon>
        <taxon>Moneuplotes</taxon>
    </lineage>
</organism>
<dbReference type="Pfam" id="PF10601">
    <property type="entry name" value="zf-LITAF-like"/>
    <property type="match status" value="1"/>
</dbReference>
<feature type="domain" description="LITAF" evidence="2">
    <location>
        <begin position="72"/>
        <end position="154"/>
    </location>
</feature>
<accession>A0AAD2D583</accession>
<keyword evidence="1" id="KW-0472">Membrane</keyword>
<keyword evidence="1" id="KW-1133">Transmembrane helix</keyword>
<evidence type="ECO:0000259" key="2">
    <source>
        <dbReference type="PROSITE" id="PS51837"/>
    </source>
</evidence>
<dbReference type="InterPro" id="IPR006629">
    <property type="entry name" value="LITAF"/>
</dbReference>
<evidence type="ECO:0000313" key="4">
    <source>
        <dbReference type="Proteomes" id="UP001295684"/>
    </source>
</evidence>
<proteinExistence type="predicted"/>
<name>A0AAD2D583_EUPCR</name>
<evidence type="ECO:0000313" key="3">
    <source>
        <dbReference type="EMBL" id="CAI2380465.1"/>
    </source>
</evidence>
<dbReference type="Proteomes" id="UP001295684">
    <property type="component" value="Unassembled WGS sequence"/>
</dbReference>
<evidence type="ECO:0000256" key="1">
    <source>
        <dbReference type="SAM" id="Phobius"/>
    </source>
</evidence>